<keyword evidence="1" id="KW-1133">Transmembrane helix</keyword>
<keyword evidence="1" id="KW-0812">Transmembrane</keyword>
<evidence type="ECO:0000313" key="3">
    <source>
        <dbReference type="Proteomes" id="UP000503011"/>
    </source>
</evidence>
<feature type="transmembrane region" description="Helical" evidence="1">
    <location>
        <begin position="79"/>
        <end position="96"/>
    </location>
</feature>
<keyword evidence="3" id="KW-1185">Reference proteome</keyword>
<name>A0A6F8YFP5_9ACTN</name>
<reference evidence="2 3" key="2">
    <citation type="submission" date="2020-03" db="EMBL/GenBank/DDBJ databases">
        <authorList>
            <person name="Ichikawa N."/>
            <person name="Kimura A."/>
            <person name="Kitahashi Y."/>
            <person name="Uohara A."/>
        </authorList>
    </citation>
    <scope>NUCLEOTIDE SEQUENCE [LARGE SCALE GENOMIC DNA]</scope>
    <source>
        <strain evidence="2 3">NBRC 105367</strain>
    </source>
</reference>
<protein>
    <recommendedName>
        <fullName evidence="4">DUF998 domain-containing protein</fullName>
    </recommendedName>
</protein>
<accession>A0A6F8YFP5</accession>
<feature type="transmembrane region" description="Helical" evidence="1">
    <location>
        <begin position="184"/>
        <end position="204"/>
    </location>
</feature>
<organism evidence="2 3">
    <name type="scientific">Phytohabitans suffuscus</name>
    <dbReference type="NCBI Taxonomy" id="624315"/>
    <lineage>
        <taxon>Bacteria</taxon>
        <taxon>Bacillati</taxon>
        <taxon>Actinomycetota</taxon>
        <taxon>Actinomycetes</taxon>
        <taxon>Micromonosporales</taxon>
        <taxon>Micromonosporaceae</taxon>
    </lineage>
</organism>
<feature type="transmembrane region" description="Helical" evidence="1">
    <location>
        <begin position="48"/>
        <end position="67"/>
    </location>
</feature>
<evidence type="ECO:0000313" key="2">
    <source>
        <dbReference type="EMBL" id="BCB84853.1"/>
    </source>
</evidence>
<feature type="transmembrane region" description="Helical" evidence="1">
    <location>
        <begin position="151"/>
        <end position="172"/>
    </location>
</feature>
<dbReference type="Pfam" id="PF06197">
    <property type="entry name" value="DUF998"/>
    <property type="match status" value="1"/>
</dbReference>
<keyword evidence="1" id="KW-0472">Membrane</keyword>
<proteinExistence type="predicted"/>
<feature type="transmembrane region" description="Helical" evidence="1">
    <location>
        <begin position="123"/>
        <end position="144"/>
    </location>
</feature>
<reference evidence="2 3" key="1">
    <citation type="submission" date="2020-03" db="EMBL/GenBank/DDBJ databases">
        <title>Whole genome shotgun sequence of Phytohabitans suffuscus NBRC 105367.</title>
        <authorList>
            <person name="Komaki H."/>
            <person name="Tamura T."/>
        </authorList>
    </citation>
    <scope>NUCLEOTIDE SEQUENCE [LARGE SCALE GENOMIC DNA]</scope>
    <source>
        <strain evidence="2 3">NBRC 105367</strain>
    </source>
</reference>
<dbReference type="KEGG" id="psuu:Psuf_021660"/>
<dbReference type="InterPro" id="IPR009339">
    <property type="entry name" value="DUF998"/>
</dbReference>
<dbReference type="Proteomes" id="UP000503011">
    <property type="component" value="Chromosome"/>
</dbReference>
<evidence type="ECO:0008006" key="4">
    <source>
        <dbReference type="Google" id="ProtNLM"/>
    </source>
</evidence>
<dbReference type="AlphaFoldDB" id="A0A6F8YFP5"/>
<evidence type="ECO:0000256" key="1">
    <source>
        <dbReference type="SAM" id="Phobius"/>
    </source>
</evidence>
<gene>
    <name evidence="2" type="ORF">Psuf_021660</name>
</gene>
<dbReference type="RefSeq" id="WP_173156237.1">
    <property type="nucleotide sequence ID" value="NZ_AP022871.1"/>
</dbReference>
<dbReference type="EMBL" id="AP022871">
    <property type="protein sequence ID" value="BCB84853.1"/>
    <property type="molecule type" value="Genomic_DNA"/>
</dbReference>
<sequence>MTQALLAAGAVGAVLFVVVFSVDGATRSGYSSARHPVSALALGERGWLQITNFVVTGALIGAFALGVRRALPDARWGPVLLAMFALGLVASGVFVMDPPVGYPPGSGHVDSGAASWHGVAHDAAGFVVFTALPAAALVLAVRFWAAAGLRWLGIASIVAGGLCAWLFVAYAIADETGSTVAGLLQRATIVTGWAWMALVAIILVSTSPQDAR</sequence>